<reference evidence="1 2" key="1">
    <citation type="submission" date="2016-07" db="EMBL/GenBank/DDBJ databases">
        <title>Draft Genome Sequence of Oceanisphaera psychrotolerans, isolated from coastal sediment samples.</title>
        <authorList>
            <person name="Zhuo S."/>
            <person name="Ruan Z."/>
        </authorList>
    </citation>
    <scope>NUCLEOTIDE SEQUENCE [LARGE SCALE GENOMIC DNA]</scope>
    <source>
        <strain evidence="1 2">LAM-WHM-ZC</strain>
    </source>
</reference>
<proteinExistence type="predicted"/>
<name>A0A1J4QG63_9GAMM</name>
<sequence length="84" mass="9189">MVFAHPQNFQNFKTQSAKAGAEERDFREVLACVYGLRGDVLMGDVGQHRRRQSAAGGVDGVWGDGSEGKARRPLWAAWVGQGWG</sequence>
<evidence type="ECO:0000313" key="2">
    <source>
        <dbReference type="Proteomes" id="UP000243073"/>
    </source>
</evidence>
<gene>
    <name evidence="1" type="ORF">BFR47_01975</name>
</gene>
<evidence type="ECO:0000313" key="1">
    <source>
        <dbReference type="EMBL" id="OIN09067.1"/>
    </source>
</evidence>
<organism evidence="1 2">
    <name type="scientific">Oceanisphaera psychrotolerans</name>
    <dbReference type="NCBI Taxonomy" id="1414654"/>
    <lineage>
        <taxon>Bacteria</taxon>
        <taxon>Pseudomonadati</taxon>
        <taxon>Pseudomonadota</taxon>
        <taxon>Gammaproteobacteria</taxon>
        <taxon>Aeromonadales</taxon>
        <taxon>Aeromonadaceae</taxon>
        <taxon>Oceanisphaera</taxon>
    </lineage>
</organism>
<keyword evidence="2" id="KW-1185">Reference proteome</keyword>
<dbReference type="AlphaFoldDB" id="A0A1J4QG63"/>
<comment type="caution">
    <text evidence="1">The sequence shown here is derived from an EMBL/GenBank/DDBJ whole genome shotgun (WGS) entry which is preliminary data.</text>
</comment>
<protein>
    <submittedName>
        <fullName evidence="1">Uncharacterized protein</fullName>
    </submittedName>
</protein>
<dbReference type="EMBL" id="MDKE01000022">
    <property type="protein sequence ID" value="OIN09067.1"/>
    <property type="molecule type" value="Genomic_DNA"/>
</dbReference>
<accession>A0A1J4QG63</accession>
<dbReference type="Proteomes" id="UP000243073">
    <property type="component" value="Unassembled WGS sequence"/>
</dbReference>